<name>A0ABR6CWF2_9BACI</name>
<dbReference type="Proteomes" id="UP000626697">
    <property type="component" value="Unassembled WGS sequence"/>
</dbReference>
<evidence type="ECO:0000313" key="1">
    <source>
        <dbReference type="EMBL" id="MBA9029335.1"/>
    </source>
</evidence>
<evidence type="ECO:0000313" key="2">
    <source>
        <dbReference type="Proteomes" id="UP000626697"/>
    </source>
</evidence>
<gene>
    <name evidence="1" type="ORF">HNP81_004708</name>
</gene>
<sequence length="141" mass="15808">MGQFEPGKSLSFRLPSDTPSHVLKYLTDNKKEAGRKFSSNIASIFIDAVSQKALSISNGNQMNVPLPKGLTSEELDWLNHPHTKALISQLLYQVVKKPYSPFDLNHQPEKIEAEYPPAFKANAAIQNFAQKAFLDFDDDDD</sequence>
<dbReference type="RefSeq" id="WP_182504100.1">
    <property type="nucleotide sequence ID" value="NZ_JACJHX010000033.1"/>
</dbReference>
<proteinExistence type="predicted"/>
<protein>
    <submittedName>
        <fullName evidence="1">Uncharacterized protein</fullName>
    </submittedName>
</protein>
<comment type="caution">
    <text evidence="1">The sequence shown here is derived from an EMBL/GenBank/DDBJ whole genome shotgun (WGS) entry which is preliminary data.</text>
</comment>
<organism evidence="1 2">
    <name type="scientific">Peribacillus huizhouensis</name>
    <dbReference type="NCBI Taxonomy" id="1501239"/>
    <lineage>
        <taxon>Bacteria</taxon>
        <taxon>Bacillati</taxon>
        <taxon>Bacillota</taxon>
        <taxon>Bacilli</taxon>
        <taxon>Bacillales</taxon>
        <taxon>Bacillaceae</taxon>
        <taxon>Peribacillus</taxon>
    </lineage>
</organism>
<accession>A0ABR6CWF2</accession>
<dbReference type="EMBL" id="JACJHX010000033">
    <property type="protein sequence ID" value="MBA9029335.1"/>
    <property type="molecule type" value="Genomic_DNA"/>
</dbReference>
<reference evidence="1 2" key="1">
    <citation type="submission" date="2020-08" db="EMBL/GenBank/DDBJ databases">
        <title>Genomic Encyclopedia of Type Strains, Phase IV (KMG-IV): sequencing the most valuable type-strain genomes for metagenomic binning, comparative biology and taxonomic classification.</title>
        <authorList>
            <person name="Goeker M."/>
        </authorList>
    </citation>
    <scope>NUCLEOTIDE SEQUENCE [LARGE SCALE GENOMIC DNA]</scope>
    <source>
        <strain evidence="1 2">DSM 105481</strain>
    </source>
</reference>
<keyword evidence="2" id="KW-1185">Reference proteome</keyword>